<evidence type="ECO:0000259" key="1">
    <source>
        <dbReference type="SMART" id="SM01321"/>
    </source>
</evidence>
<dbReference type="InterPro" id="IPR036515">
    <property type="entry name" value="Transposase_17_sf"/>
</dbReference>
<dbReference type="PANTHER" id="PTHR34322:SF2">
    <property type="entry name" value="TRANSPOSASE IS200-LIKE DOMAIN-CONTAINING PROTEIN"/>
    <property type="match status" value="1"/>
</dbReference>
<comment type="caution">
    <text evidence="2">The sequence shown here is derived from an EMBL/GenBank/DDBJ whole genome shotgun (WGS) entry which is preliminary data.</text>
</comment>
<reference evidence="3" key="1">
    <citation type="submission" date="2017-04" db="EMBL/GenBank/DDBJ databases">
        <title>Function of individual gut microbiota members based on whole genome sequencing of pure cultures obtained from chicken caecum.</title>
        <authorList>
            <person name="Medvecky M."/>
            <person name="Cejkova D."/>
            <person name="Polansky O."/>
            <person name="Karasova D."/>
            <person name="Kubasova T."/>
            <person name="Cizek A."/>
            <person name="Rychlik I."/>
        </authorList>
    </citation>
    <scope>NUCLEOTIDE SEQUENCE [LARGE SCALE GENOMIC DNA]</scope>
    <source>
        <strain evidence="3">An70</strain>
    </source>
</reference>
<proteinExistence type="predicted"/>
<dbReference type="RefSeq" id="WP_087186128.1">
    <property type="nucleotide sequence ID" value="NZ_NFHO01000003.1"/>
</dbReference>
<protein>
    <submittedName>
        <fullName evidence="2">Transposase</fullName>
    </submittedName>
</protein>
<accession>A0A1Y3U9R3</accession>
<dbReference type="EMBL" id="NFHO01000003">
    <property type="protein sequence ID" value="OUN43847.1"/>
    <property type="molecule type" value="Genomic_DNA"/>
</dbReference>
<dbReference type="SUPFAM" id="SSF143422">
    <property type="entry name" value="Transposase IS200-like"/>
    <property type="match status" value="1"/>
</dbReference>
<dbReference type="InterPro" id="IPR002686">
    <property type="entry name" value="Transposase_17"/>
</dbReference>
<gene>
    <name evidence="2" type="ORF">B5G21_03965</name>
</gene>
<keyword evidence="3" id="KW-1185">Reference proteome</keyword>
<dbReference type="GO" id="GO:0003677">
    <property type="term" value="F:DNA binding"/>
    <property type="evidence" value="ECO:0007669"/>
    <property type="project" value="InterPro"/>
</dbReference>
<dbReference type="STRING" id="1118060.GCA_000311845_01339"/>
<dbReference type="Proteomes" id="UP000196560">
    <property type="component" value="Unassembled WGS sequence"/>
</dbReference>
<evidence type="ECO:0000313" key="2">
    <source>
        <dbReference type="EMBL" id="OUN43847.1"/>
    </source>
</evidence>
<name>A0A1Y3U9R3_9ACTN</name>
<organism evidence="2 3">
    <name type="scientific">Enorma massiliensis</name>
    <dbReference type="NCBI Taxonomy" id="1472761"/>
    <lineage>
        <taxon>Bacteria</taxon>
        <taxon>Bacillati</taxon>
        <taxon>Actinomycetota</taxon>
        <taxon>Coriobacteriia</taxon>
        <taxon>Coriobacteriales</taxon>
        <taxon>Coriobacteriaceae</taxon>
        <taxon>Enorma</taxon>
    </lineage>
</organism>
<sequence>MPRVARQIADSGFYHVTCRGNGRQLLFEDDEDRRHYIALLENKARSHEVAVLAWCLMDNHVHLLLDDPKNEVSHMMHGLTTAYAQYFNSKTGHVGAVFQGRFTGVPITDDRQLLQAVRYIHENPAKANIAAVDRYRWSSYQEYLTGGGIVSSELILDMVGGPKGFRELFQDERYAYYYVRASRRVADDEALPAARCALEGGQPSDIKALCRGDRDEALRRLRETGLTVKQIERLTGIGKSSITRATAVRNDMTRSQ</sequence>
<dbReference type="Gene3D" id="3.30.70.1290">
    <property type="entry name" value="Transposase IS200-like"/>
    <property type="match status" value="1"/>
</dbReference>
<dbReference type="GO" id="GO:0006313">
    <property type="term" value="P:DNA transposition"/>
    <property type="evidence" value="ECO:0007669"/>
    <property type="project" value="InterPro"/>
</dbReference>
<feature type="domain" description="Transposase IS200-like" evidence="1">
    <location>
        <begin position="9"/>
        <end position="123"/>
    </location>
</feature>
<dbReference type="AlphaFoldDB" id="A0A1Y3U9R3"/>
<dbReference type="GO" id="GO:0004803">
    <property type="term" value="F:transposase activity"/>
    <property type="evidence" value="ECO:0007669"/>
    <property type="project" value="InterPro"/>
</dbReference>
<dbReference type="Pfam" id="PF01797">
    <property type="entry name" value="Y1_Tnp"/>
    <property type="match status" value="1"/>
</dbReference>
<evidence type="ECO:0000313" key="3">
    <source>
        <dbReference type="Proteomes" id="UP000196560"/>
    </source>
</evidence>
<dbReference type="PANTHER" id="PTHR34322">
    <property type="entry name" value="TRANSPOSASE, Y1_TNP DOMAIN-CONTAINING"/>
    <property type="match status" value="1"/>
</dbReference>
<dbReference type="SMART" id="SM01321">
    <property type="entry name" value="Y1_Tnp"/>
    <property type="match status" value="1"/>
</dbReference>